<keyword evidence="2" id="KW-0560">Oxidoreductase</keyword>
<sequence>MSGRSVVVTGGNRGLGLACARAFAAAGDKVAVTHRGSGAPDDLFGVVCDLRDSAQTGEAFAEVKRQQGPVEVLVANAGVADDGLLLGMDRERFMSVVEVNLGNGYEAVRRVVPDMIRARRGRIVLMSSVAALRGFAGQANYAASKAGLIGMARSLAREFAQWGITVNVVAPGLVDAGMTDTLPAATVERIVTEVPLGRMATAAEVADAVLWVASPGAGYVTGAVIPVDGGLGMGH</sequence>
<dbReference type="InterPro" id="IPR057326">
    <property type="entry name" value="KR_dom"/>
</dbReference>
<comment type="similarity">
    <text evidence="1">Belongs to the short-chain dehydrogenases/reductases (SDR) family.</text>
</comment>
<feature type="domain" description="Ketoreductase" evidence="3">
    <location>
        <begin position="4"/>
        <end position="177"/>
    </location>
</feature>
<dbReference type="PRINTS" id="PR00081">
    <property type="entry name" value="GDHRDH"/>
</dbReference>
<dbReference type="InterPro" id="IPR036291">
    <property type="entry name" value="NAD(P)-bd_dom_sf"/>
</dbReference>
<dbReference type="PANTHER" id="PTHR42760:SF133">
    <property type="entry name" value="3-OXOACYL-[ACYL-CARRIER-PROTEIN] REDUCTASE"/>
    <property type="match status" value="1"/>
</dbReference>
<dbReference type="PANTHER" id="PTHR42760">
    <property type="entry name" value="SHORT-CHAIN DEHYDROGENASES/REDUCTASES FAMILY MEMBER"/>
    <property type="match status" value="1"/>
</dbReference>
<dbReference type="Gene3D" id="3.40.50.720">
    <property type="entry name" value="NAD(P)-binding Rossmann-like Domain"/>
    <property type="match status" value="1"/>
</dbReference>
<evidence type="ECO:0000259" key="3">
    <source>
        <dbReference type="SMART" id="SM00822"/>
    </source>
</evidence>
<dbReference type="SMART" id="SM00822">
    <property type="entry name" value="PKS_KR"/>
    <property type="match status" value="1"/>
</dbReference>
<comment type="caution">
    <text evidence="4">The sequence shown here is derived from an EMBL/GenBank/DDBJ whole genome shotgun (WGS) entry which is preliminary data.</text>
</comment>
<name>A0ABT1IN51_9PSEU</name>
<dbReference type="Proteomes" id="UP001205185">
    <property type="component" value="Unassembled WGS sequence"/>
</dbReference>
<reference evidence="4 5" key="1">
    <citation type="submission" date="2022-06" db="EMBL/GenBank/DDBJ databases">
        <title>Genomic Encyclopedia of Archaeal and Bacterial Type Strains, Phase II (KMG-II): from individual species to whole genera.</title>
        <authorList>
            <person name="Goeker M."/>
        </authorList>
    </citation>
    <scope>NUCLEOTIDE SEQUENCE [LARGE SCALE GENOMIC DNA]</scope>
    <source>
        <strain evidence="4 5">DSM 44255</strain>
    </source>
</reference>
<dbReference type="PROSITE" id="PS00061">
    <property type="entry name" value="ADH_SHORT"/>
    <property type="match status" value="1"/>
</dbReference>
<dbReference type="SUPFAM" id="SSF51735">
    <property type="entry name" value="NAD(P)-binding Rossmann-fold domains"/>
    <property type="match status" value="1"/>
</dbReference>
<evidence type="ECO:0000256" key="1">
    <source>
        <dbReference type="ARBA" id="ARBA00006484"/>
    </source>
</evidence>
<evidence type="ECO:0000256" key="2">
    <source>
        <dbReference type="ARBA" id="ARBA00023002"/>
    </source>
</evidence>
<dbReference type="RefSeq" id="WP_253891079.1">
    <property type="nucleotide sequence ID" value="NZ_BAAAVB010000010.1"/>
</dbReference>
<evidence type="ECO:0000313" key="4">
    <source>
        <dbReference type="EMBL" id="MCP2273891.1"/>
    </source>
</evidence>
<gene>
    <name evidence="4" type="ORF">LV75_006423</name>
</gene>
<dbReference type="EMBL" id="JAMTCO010000019">
    <property type="protein sequence ID" value="MCP2273891.1"/>
    <property type="molecule type" value="Genomic_DNA"/>
</dbReference>
<evidence type="ECO:0000313" key="5">
    <source>
        <dbReference type="Proteomes" id="UP001205185"/>
    </source>
</evidence>
<dbReference type="InterPro" id="IPR020904">
    <property type="entry name" value="Sc_DH/Rdtase_CS"/>
</dbReference>
<dbReference type="Pfam" id="PF13561">
    <property type="entry name" value="adh_short_C2"/>
    <property type="match status" value="1"/>
</dbReference>
<dbReference type="InterPro" id="IPR002347">
    <property type="entry name" value="SDR_fam"/>
</dbReference>
<dbReference type="PRINTS" id="PR00080">
    <property type="entry name" value="SDRFAMILY"/>
</dbReference>
<organism evidence="4 5">
    <name type="scientific">Actinokineospora diospyrosa</name>
    <dbReference type="NCBI Taxonomy" id="103728"/>
    <lineage>
        <taxon>Bacteria</taxon>
        <taxon>Bacillati</taxon>
        <taxon>Actinomycetota</taxon>
        <taxon>Actinomycetes</taxon>
        <taxon>Pseudonocardiales</taxon>
        <taxon>Pseudonocardiaceae</taxon>
        <taxon>Actinokineospora</taxon>
    </lineage>
</organism>
<proteinExistence type="inferred from homology"/>
<protein>
    <submittedName>
        <fullName evidence="4">3-oxoacyl-[acyl-carrier-protein] reductase</fullName>
    </submittedName>
</protein>
<accession>A0ABT1IN51</accession>
<keyword evidence="5" id="KW-1185">Reference proteome</keyword>